<keyword evidence="10" id="KW-1185">Reference proteome</keyword>
<dbReference type="Gene3D" id="1.20.1250.20">
    <property type="entry name" value="MFS general substrate transporter like domains"/>
    <property type="match status" value="1"/>
</dbReference>
<proteinExistence type="predicted"/>
<feature type="transmembrane region" description="Helical" evidence="7">
    <location>
        <begin position="389"/>
        <end position="410"/>
    </location>
</feature>
<dbReference type="AlphaFoldDB" id="A0A0C7P072"/>
<keyword evidence="6 7" id="KW-0472">Membrane</keyword>
<name>A0A0C7P072_DEFTU</name>
<organism evidence="9 10">
    <name type="scientific">Defluviitoga tunisiensis</name>
    <dbReference type="NCBI Taxonomy" id="1006576"/>
    <lineage>
        <taxon>Bacteria</taxon>
        <taxon>Thermotogati</taxon>
        <taxon>Thermotogota</taxon>
        <taxon>Thermotogae</taxon>
        <taxon>Petrotogales</taxon>
        <taxon>Petrotogaceae</taxon>
        <taxon>Defluviitoga</taxon>
    </lineage>
</organism>
<dbReference type="GO" id="GO:0005886">
    <property type="term" value="C:plasma membrane"/>
    <property type="evidence" value="ECO:0007669"/>
    <property type="project" value="UniProtKB-SubCell"/>
</dbReference>
<evidence type="ECO:0000256" key="4">
    <source>
        <dbReference type="ARBA" id="ARBA00022692"/>
    </source>
</evidence>
<evidence type="ECO:0000256" key="2">
    <source>
        <dbReference type="ARBA" id="ARBA00022448"/>
    </source>
</evidence>
<dbReference type="STRING" id="1006576.DTL3_1649"/>
<dbReference type="EMBL" id="LN824141">
    <property type="protein sequence ID" value="CEP78938.1"/>
    <property type="molecule type" value="Genomic_DNA"/>
</dbReference>
<dbReference type="HOGENOM" id="CLU_054001_0_0_0"/>
<feature type="transmembrane region" description="Helical" evidence="7">
    <location>
        <begin position="141"/>
        <end position="162"/>
    </location>
</feature>
<feature type="domain" description="Major facilitator superfamily (MFS) profile" evidence="8">
    <location>
        <begin position="1"/>
        <end position="411"/>
    </location>
</feature>
<keyword evidence="2" id="KW-0813">Transport</keyword>
<evidence type="ECO:0000256" key="6">
    <source>
        <dbReference type="ARBA" id="ARBA00023136"/>
    </source>
</evidence>
<dbReference type="GO" id="GO:0022857">
    <property type="term" value="F:transmembrane transporter activity"/>
    <property type="evidence" value="ECO:0007669"/>
    <property type="project" value="InterPro"/>
</dbReference>
<evidence type="ECO:0000256" key="1">
    <source>
        <dbReference type="ARBA" id="ARBA00004651"/>
    </source>
</evidence>
<dbReference type="PROSITE" id="PS50850">
    <property type="entry name" value="MFS"/>
    <property type="match status" value="1"/>
</dbReference>
<evidence type="ECO:0000313" key="9">
    <source>
        <dbReference type="EMBL" id="CEP78938.1"/>
    </source>
</evidence>
<dbReference type="InterPro" id="IPR050171">
    <property type="entry name" value="MFS_Transporters"/>
</dbReference>
<dbReference type="InterPro" id="IPR011701">
    <property type="entry name" value="MFS"/>
</dbReference>
<accession>A0A0C7P072</accession>
<evidence type="ECO:0000259" key="8">
    <source>
        <dbReference type="PROSITE" id="PS50850"/>
    </source>
</evidence>
<dbReference type="RefSeq" id="WP_052670448.1">
    <property type="nucleotide sequence ID" value="NZ_LN824141.1"/>
</dbReference>
<dbReference type="Pfam" id="PF07690">
    <property type="entry name" value="MFS_1"/>
    <property type="match status" value="1"/>
</dbReference>
<protein>
    <submittedName>
        <fullName evidence="9">Putative major facilitator transporter</fullName>
    </submittedName>
</protein>
<keyword evidence="4 7" id="KW-0812">Transmembrane</keyword>
<feature type="transmembrane region" description="Helical" evidence="7">
    <location>
        <begin position="233"/>
        <end position="256"/>
    </location>
</feature>
<keyword evidence="3" id="KW-1003">Cell membrane</keyword>
<comment type="subcellular location">
    <subcellularLocation>
        <location evidence="1">Cell membrane</location>
        <topology evidence="1">Multi-pass membrane protein</topology>
    </subcellularLocation>
</comment>
<feature type="transmembrane region" description="Helical" evidence="7">
    <location>
        <begin position="53"/>
        <end position="73"/>
    </location>
</feature>
<evidence type="ECO:0000256" key="5">
    <source>
        <dbReference type="ARBA" id="ARBA00022989"/>
    </source>
</evidence>
<reference evidence="10" key="1">
    <citation type="submission" date="2014-11" db="EMBL/GenBank/DDBJ databases">
        <authorList>
            <person name="Wibberg D."/>
        </authorList>
    </citation>
    <scope>NUCLEOTIDE SEQUENCE [LARGE SCALE GENOMIC DNA]</scope>
    <source>
        <strain evidence="10">L3</strain>
    </source>
</reference>
<evidence type="ECO:0000256" key="7">
    <source>
        <dbReference type="SAM" id="Phobius"/>
    </source>
</evidence>
<dbReference type="OrthoDB" id="8952229at2"/>
<dbReference type="KEGG" id="dtn:DTL3_1649"/>
<dbReference type="SUPFAM" id="SSF103473">
    <property type="entry name" value="MFS general substrate transporter"/>
    <property type="match status" value="1"/>
</dbReference>
<dbReference type="Proteomes" id="UP000032809">
    <property type="component" value="Chromosome I"/>
</dbReference>
<sequence length="426" mass="48071">MKKRHPMVDTLINLKGNPKVCVLTEPLWGIPYNLYLPYASIYMHSLGLGDVQIGIITSIGLVFQILFALLSGAITDKLGRRKTTFIFDIIAWSVPCLIWAFAKNFTYFLIAAIINSVHRVTANSWMCLMVEDAQEEKLVHIYSWVHISGLIAAFFAPIAGVFVGKFSVVPAVRILYLIAFVMMTLKFVILYIFSHETKQGQRRIEETKDESVFSLLKQYGDVFKIIKNSPETLLAFGILLVMSIVNMINNTFWPLFITEKVGIPVQNVSLFHLLRSATVLVLFFIVVPKINVERFKYPLLTGFGTFVVSQLLLISTPFKGYAILVISTLLEALSLSLINPLTDSLTVITVDPKERARIMAILHVIMIGLTSPFGWIAGLLSEKWRGLPFVVNLILFVIGAIFTYYLAIVLERKNHKEVKFSEESLK</sequence>
<feature type="transmembrane region" description="Helical" evidence="7">
    <location>
        <begin position="321"/>
        <end position="338"/>
    </location>
</feature>
<feature type="transmembrane region" description="Helical" evidence="7">
    <location>
        <begin position="299"/>
        <end position="315"/>
    </location>
</feature>
<dbReference type="InterPro" id="IPR036259">
    <property type="entry name" value="MFS_trans_sf"/>
</dbReference>
<dbReference type="PANTHER" id="PTHR23517">
    <property type="entry name" value="RESISTANCE PROTEIN MDTM, PUTATIVE-RELATED-RELATED"/>
    <property type="match status" value="1"/>
</dbReference>
<dbReference type="InterPro" id="IPR020846">
    <property type="entry name" value="MFS_dom"/>
</dbReference>
<feature type="transmembrane region" description="Helical" evidence="7">
    <location>
        <begin position="358"/>
        <end position="377"/>
    </location>
</feature>
<evidence type="ECO:0000256" key="3">
    <source>
        <dbReference type="ARBA" id="ARBA00022475"/>
    </source>
</evidence>
<feature type="transmembrane region" description="Helical" evidence="7">
    <location>
        <begin position="268"/>
        <end position="287"/>
    </location>
</feature>
<dbReference type="PANTHER" id="PTHR23517:SF3">
    <property type="entry name" value="INTEGRAL MEMBRANE TRANSPORT PROTEIN"/>
    <property type="match status" value="1"/>
</dbReference>
<evidence type="ECO:0000313" key="10">
    <source>
        <dbReference type="Proteomes" id="UP000032809"/>
    </source>
</evidence>
<feature type="transmembrane region" description="Helical" evidence="7">
    <location>
        <begin position="174"/>
        <end position="193"/>
    </location>
</feature>
<keyword evidence="5 7" id="KW-1133">Transmembrane helix</keyword>
<gene>
    <name evidence="9" type="ORF">DTL3_1649</name>
</gene>